<accession>A0A5S5D094</accession>
<evidence type="ECO:0000313" key="2">
    <source>
        <dbReference type="Proteomes" id="UP000325105"/>
    </source>
</evidence>
<proteinExistence type="predicted"/>
<reference evidence="1 2" key="1">
    <citation type="submission" date="2019-07" db="EMBL/GenBank/DDBJ databases">
        <title>Genomic Encyclopedia of Archaeal and Bacterial Type Strains, Phase II (KMG-II): from individual species to whole genera.</title>
        <authorList>
            <person name="Goeker M."/>
        </authorList>
    </citation>
    <scope>NUCLEOTIDE SEQUENCE [LARGE SCALE GENOMIC DNA]</scope>
    <source>
        <strain evidence="1 2">DSM 18850</strain>
    </source>
</reference>
<name>A0A5S5D094_9SPHI</name>
<keyword evidence="2" id="KW-1185">Reference proteome</keyword>
<evidence type="ECO:0000313" key="1">
    <source>
        <dbReference type="EMBL" id="TYP89451.1"/>
    </source>
</evidence>
<organism evidence="1 2">
    <name type="scientific">Sphingobacterium allocomposti</name>
    <dbReference type="NCBI Taxonomy" id="415956"/>
    <lineage>
        <taxon>Bacteria</taxon>
        <taxon>Pseudomonadati</taxon>
        <taxon>Bacteroidota</taxon>
        <taxon>Sphingobacteriia</taxon>
        <taxon>Sphingobacteriales</taxon>
        <taxon>Sphingobacteriaceae</taxon>
        <taxon>Sphingobacterium</taxon>
    </lineage>
</organism>
<sequence length="107" mass="12407">MSLQRERRWQVGKTLQQIKDEVAEGFGYKSNSVFNAYEQLLINPHGLTYKVLNASVNQVAIRYANEQNRELVEMLEIINEGINTMDFTQLEGLHNEIESLINKHKQS</sequence>
<gene>
    <name evidence="1" type="ORF">BC792_12752</name>
</gene>
<protein>
    <submittedName>
        <fullName evidence="1">Uncharacterized protein</fullName>
    </submittedName>
</protein>
<dbReference type="AlphaFoldDB" id="A0A5S5D094"/>
<comment type="caution">
    <text evidence="1">The sequence shown here is derived from an EMBL/GenBank/DDBJ whole genome shotgun (WGS) entry which is preliminary data.</text>
</comment>
<dbReference type="EMBL" id="VNHX01000027">
    <property type="protein sequence ID" value="TYP89451.1"/>
    <property type="molecule type" value="Genomic_DNA"/>
</dbReference>
<dbReference type="Proteomes" id="UP000325105">
    <property type="component" value="Unassembled WGS sequence"/>
</dbReference>